<keyword evidence="3" id="KW-0677">Repeat</keyword>
<evidence type="ECO:0000256" key="5">
    <source>
        <dbReference type="SAM" id="SignalP"/>
    </source>
</evidence>
<dbReference type="InterPro" id="IPR032675">
    <property type="entry name" value="LRR_dom_sf"/>
</dbReference>
<dbReference type="Gene3D" id="3.80.10.10">
    <property type="entry name" value="Ribonuclease Inhibitor"/>
    <property type="match status" value="3"/>
</dbReference>
<dbReference type="PANTHER" id="PTHR45842">
    <property type="entry name" value="SYNAPTIC ADHESION-LIKE MOLECULE SALM"/>
    <property type="match status" value="1"/>
</dbReference>
<dbReference type="Proteomes" id="UP000594260">
    <property type="component" value="Unplaced"/>
</dbReference>
<evidence type="ECO:0000313" key="7">
    <source>
        <dbReference type="Proteomes" id="UP000594260"/>
    </source>
</evidence>
<dbReference type="InterPro" id="IPR003591">
    <property type="entry name" value="Leu-rich_rpt_typical-subtyp"/>
</dbReference>
<evidence type="ECO:0000256" key="1">
    <source>
        <dbReference type="ARBA" id="ARBA00022614"/>
    </source>
</evidence>
<evidence type="ECO:0000256" key="2">
    <source>
        <dbReference type="ARBA" id="ARBA00022729"/>
    </source>
</evidence>
<dbReference type="InParanoid" id="A0A7M7JJW1"/>
<protein>
    <submittedName>
        <fullName evidence="6">Uncharacterized protein</fullName>
    </submittedName>
</protein>
<dbReference type="Pfam" id="PF13855">
    <property type="entry name" value="LRR_8"/>
    <property type="match status" value="2"/>
</dbReference>
<keyword evidence="1" id="KW-0433">Leucine-rich repeat</keyword>
<feature type="chain" id="PRO_5029595169" evidence="5">
    <location>
        <begin position="26"/>
        <end position="492"/>
    </location>
</feature>
<dbReference type="AlphaFoldDB" id="A0A7M7JJW1"/>
<dbReference type="SMART" id="SM00369">
    <property type="entry name" value="LRR_TYP"/>
    <property type="match status" value="4"/>
</dbReference>
<dbReference type="InterPro" id="IPR050467">
    <property type="entry name" value="LRFN"/>
</dbReference>
<keyword evidence="4" id="KW-1133">Transmembrane helix</keyword>
<dbReference type="KEGG" id="vde:111246336"/>
<dbReference type="GeneID" id="111246336"/>
<keyword evidence="7" id="KW-1185">Reference proteome</keyword>
<keyword evidence="4" id="KW-0812">Transmembrane</keyword>
<dbReference type="OMA" id="QTHARCA"/>
<dbReference type="InterPro" id="IPR001611">
    <property type="entry name" value="Leu-rich_rpt"/>
</dbReference>
<name>A0A7M7JJW1_VARDE</name>
<feature type="transmembrane region" description="Helical" evidence="4">
    <location>
        <begin position="435"/>
        <end position="458"/>
    </location>
</feature>
<evidence type="ECO:0000256" key="4">
    <source>
        <dbReference type="SAM" id="Phobius"/>
    </source>
</evidence>
<evidence type="ECO:0000256" key="3">
    <source>
        <dbReference type="ARBA" id="ARBA00022737"/>
    </source>
</evidence>
<dbReference type="RefSeq" id="XP_022651519.1">
    <property type="nucleotide sequence ID" value="XM_022795784.1"/>
</dbReference>
<dbReference type="PANTHER" id="PTHR45842:SF22">
    <property type="entry name" value="INSULIN-LIKE GROWTH FACTOR-BINDING PROTEIN COMPLEX ACID LABILE SUBUNIT ISOFORM X1"/>
    <property type="match status" value="1"/>
</dbReference>
<dbReference type="OrthoDB" id="635273at2759"/>
<accession>A0A7M7JJW1</accession>
<sequence length="492" mass="56411">MLVEMSPQGICILSCLLLISCAGSAELLSSDRKTTGNPSVNDRLDICMKCTCLNKQITCNSDLKLSDVLLLQAPRDYNVLDLSTQQLTTIHEESFVEGVDITQINLAYNHISYIAPFAFRAFKNLTSITLAYNNLVTLEDDSFAYLPRLEELDLSVNRFKHFHPEYFAKLSNLRYLILDQNHLDSLHSSVFRNNTKLTHLHMNKLYIDRLDDNLFQYTKDIQVLHLGNNFFETVPYRALSKLLRLEVLTLSGNPIHYLGPASFPYLPNLQQLILHDMSSLHRIEVYSFSDLPMLRNLKIQNCKNLLYIDPKAFILKMQNNPVKYPKIRNLVIYDTQITTLSKDLLNWDDIDDLDLGKNQFHCNCNFTWIIEVVRKQEVNNRIRCSSPPAFAGHIIGELQASEVPCDNFDPLANDPRLREHRLSAKTIATHRGFSLLHLVVVVMSAVTVVLSILLLLSLRNRGFLYRKLGKPQPMTYAGGENVLYMRTTIDNY</sequence>
<feature type="signal peptide" evidence="5">
    <location>
        <begin position="1"/>
        <end position="25"/>
    </location>
</feature>
<evidence type="ECO:0000313" key="6">
    <source>
        <dbReference type="EnsemblMetazoa" id="XP_022651519"/>
    </source>
</evidence>
<organism evidence="6 7">
    <name type="scientific">Varroa destructor</name>
    <name type="common">Honeybee mite</name>
    <dbReference type="NCBI Taxonomy" id="109461"/>
    <lineage>
        <taxon>Eukaryota</taxon>
        <taxon>Metazoa</taxon>
        <taxon>Ecdysozoa</taxon>
        <taxon>Arthropoda</taxon>
        <taxon>Chelicerata</taxon>
        <taxon>Arachnida</taxon>
        <taxon>Acari</taxon>
        <taxon>Parasitiformes</taxon>
        <taxon>Mesostigmata</taxon>
        <taxon>Gamasina</taxon>
        <taxon>Dermanyssoidea</taxon>
        <taxon>Varroidae</taxon>
        <taxon>Varroa</taxon>
    </lineage>
</organism>
<keyword evidence="4" id="KW-0472">Membrane</keyword>
<dbReference type="SUPFAM" id="SSF52058">
    <property type="entry name" value="L domain-like"/>
    <property type="match status" value="1"/>
</dbReference>
<reference evidence="6" key="1">
    <citation type="submission" date="2021-01" db="UniProtKB">
        <authorList>
            <consortium name="EnsemblMetazoa"/>
        </authorList>
    </citation>
    <scope>IDENTIFICATION</scope>
</reference>
<dbReference type="EnsemblMetazoa" id="XM_022795784">
    <property type="protein sequence ID" value="XP_022651519"/>
    <property type="gene ID" value="LOC111246336"/>
</dbReference>
<keyword evidence="2 5" id="KW-0732">Signal</keyword>
<proteinExistence type="predicted"/>